<dbReference type="AlphaFoldDB" id="A0A3B0C3W7"/>
<sequence length="85" mass="9282">MKSILTLLIVLLFGAMALAQNTQTDVKVESIEMGVVLDGSLTISIATLQSSQPIQDQVARLYKFRNARVKKALSFSTKKTKAKLA</sequence>
<proteinExistence type="predicted"/>
<keyword evidence="3" id="KW-1185">Reference proteome</keyword>
<comment type="caution">
    <text evidence="2">The sequence shown here is derived from an EMBL/GenBank/DDBJ whole genome shotgun (WGS) entry which is preliminary data.</text>
</comment>
<name>A0A3B0C3W7_9FLAO</name>
<evidence type="ECO:0000256" key="1">
    <source>
        <dbReference type="SAM" id="SignalP"/>
    </source>
</evidence>
<dbReference type="EMBL" id="RBCJ01000003">
    <property type="protein sequence ID" value="RKN80090.1"/>
    <property type="molecule type" value="Genomic_DNA"/>
</dbReference>
<evidence type="ECO:0000313" key="2">
    <source>
        <dbReference type="EMBL" id="RKN80090.1"/>
    </source>
</evidence>
<evidence type="ECO:0008006" key="4">
    <source>
        <dbReference type="Google" id="ProtNLM"/>
    </source>
</evidence>
<feature type="chain" id="PRO_5017348641" description="SIMPL domain-containing protein" evidence="1">
    <location>
        <begin position="20"/>
        <end position="85"/>
    </location>
</feature>
<organism evidence="2 3">
    <name type="scientific">Ulvibacterium marinum</name>
    <dbReference type="NCBI Taxonomy" id="2419782"/>
    <lineage>
        <taxon>Bacteria</taxon>
        <taxon>Pseudomonadati</taxon>
        <taxon>Bacteroidota</taxon>
        <taxon>Flavobacteriia</taxon>
        <taxon>Flavobacteriales</taxon>
        <taxon>Flavobacteriaceae</taxon>
        <taxon>Ulvibacterium</taxon>
    </lineage>
</organism>
<gene>
    <name evidence="2" type="ORF">D7Z94_17775</name>
</gene>
<evidence type="ECO:0000313" key="3">
    <source>
        <dbReference type="Proteomes" id="UP000276603"/>
    </source>
</evidence>
<keyword evidence="1" id="KW-0732">Signal</keyword>
<reference evidence="2 3" key="1">
    <citation type="submission" date="2018-10" db="EMBL/GenBank/DDBJ databases">
        <title>Ulvibacterium marinum gen. nov., sp. nov., a novel marine bacterium of the family Flavobacteriaceae, isolated from a culture of the green alga Ulva prolifera.</title>
        <authorList>
            <person name="Zhang Z."/>
        </authorList>
    </citation>
    <scope>NUCLEOTIDE SEQUENCE [LARGE SCALE GENOMIC DNA]</scope>
    <source>
        <strain evidence="2 3">CCMM003</strain>
    </source>
</reference>
<accession>A0A3B0C3W7</accession>
<feature type="signal peptide" evidence="1">
    <location>
        <begin position="1"/>
        <end position="19"/>
    </location>
</feature>
<dbReference type="Proteomes" id="UP000276603">
    <property type="component" value="Unassembled WGS sequence"/>
</dbReference>
<dbReference type="RefSeq" id="WP_120712900.1">
    <property type="nucleotide sequence ID" value="NZ_RBCJ01000003.1"/>
</dbReference>
<dbReference type="OrthoDB" id="1179532at2"/>
<protein>
    <recommendedName>
        <fullName evidence="4">SIMPL domain-containing protein</fullName>
    </recommendedName>
</protein>